<dbReference type="GeneID" id="33936656"/>
<sequence>MCECDPHLTELQTVAYRNGQHTACKPLIFQQSVCCNQSLTETGSSRINRSEYGFEPCTGCRCFETGGSPCVEKQINGGWAHHHHNLNQDYVQNDTRRGPIRNHSFASRGVSGNVTNNVAAGTPCQICSVYPVSVRLARTLGGRVWQAEGRSSWLWKTKSLCQLTLGNTKLNTWSRQSSGENQAAICEHRGNGFIEGFGFARV</sequence>
<keyword evidence="2" id="KW-1185">Reference proteome</keyword>
<dbReference type="Proteomes" id="UP000078397">
    <property type="component" value="Unassembled WGS sequence"/>
</dbReference>
<protein>
    <submittedName>
        <fullName evidence="1">Uncharacterized protein</fullName>
    </submittedName>
</protein>
<comment type="caution">
    <text evidence="1">The sequence shown here is derived from an EMBL/GenBank/DDBJ whole genome shotgun (WGS) entry which is preliminary data.</text>
</comment>
<dbReference type="KEGG" id="pchm:VFPPC_17729"/>
<organism evidence="1 2">
    <name type="scientific">Pochonia chlamydosporia 170</name>
    <dbReference type="NCBI Taxonomy" id="1380566"/>
    <lineage>
        <taxon>Eukaryota</taxon>
        <taxon>Fungi</taxon>
        <taxon>Dikarya</taxon>
        <taxon>Ascomycota</taxon>
        <taxon>Pezizomycotina</taxon>
        <taxon>Sordariomycetes</taxon>
        <taxon>Hypocreomycetidae</taxon>
        <taxon>Hypocreales</taxon>
        <taxon>Clavicipitaceae</taxon>
        <taxon>Pochonia</taxon>
    </lineage>
</organism>
<evidence type="ECO:0000313" key="1">
    <source>
        <dbReference type="EMBL" id="OWT43095.1"/>
    </source>
</evidence>
<dbReference type="RefSeq" id="XP_022285544.1">
    <property type="nucleotide sequence ID" value="XM_022429418.1"/>
</dbReference>
<evidence type="ECO:0000313" key="2">
    <source>
        <dbReference type="Proteomes" id="UP000078397"/>
    </source>
</evidence>
<gene>
    <name evidence="1" type="ORF">VFPPC_17729</name>
</gene>
<name>A0A219ASA7_METCM</name>
<dbReference type="AlphaFoldDB" id="A0A219ASA7"/>
<proteinExistence type="predicted"/>
<dbReference type="EMBL" id="LSBJ02000003">
    <property type="protein sequence ID" value="OWT43095.1"/>
    <property type="molecule type" value="Genomic_DNA"/>
</dbReference>
<accession>A0A219ASA7</accession>
<reference evidence="1 2" key="1">
    <citation type="journal article" date="2016" name="PLoS Pathog.">
        <title>Biosynthesis of antibiotic leucinostatins in bio-control fungus Purpureocillium lilacinum and their inhibition on phytophthora revealed by genome mining.</title>
        <authorList>
            <person name="Wang G."/>
            <person name="Liu Z."/>
            <person name="Lin R."/>
            <person name="Li E."/>
            <person name="Mao Z."/>
            <person name="Ling J."/>
            <person name="Yang Y."/>
            <person name="Yin W.B."/>
            <person name="Xie B."/>
        </authorList>
    </citation>
    <scope>NUCLEOTIDE SEQUENCE [LARGE SCALE GENOMIC DNA]</scope>
    <source>
        <strain evidence="1">170</strain>
    </source>
</reference>